<accession>A0A1L9N9G1</accession>
<gene>
    <name evidence="1" type="ORF">ASPTUDRAFT_440712</name>
</gene>
<organism evidence="1 2">
    <name type="scientific">Aspergillus tubingensis (strain CBS 134.48)</name>
    <dbReference type="NCBI Taxonomy" id="767770"/>
    <lineage>
        <taxon>Eukaryota</taxon>
        <taxon>Fungi</taxon>
        <taxon>Dikarya</taxon>
        <taxon>Ascomycota</taxon>
        <taxon>Pezizomycotina</taxon>
        <taxon>Eurotiomycetes</taxon>
        <taxon>Eurotiomycetidae</taxon>
        <taxon>Eurotiales</taxon>
        <taxon>Aspergillaceae</taxon>
        <taxon>Aspergillus</taxon>
        <taxon>Aspergillus subgen. Circumdati</taxon>
    </lineage>
</organism>
<reference evidence="2" key="1">
    <citation type="journal article" date="2017" name="Genome Biol.">
        <title>Comparative genomics reveals high biological diversity and specific adaptations in the industrially and medically important fungal genus Aspergillus.</title>
        <authorList>
            <person name="de Vries R.P."/>
            <person name="Riley R."/>
            <person name="Wiebenga A."/>
            <person name="Aguilar-Osorio G."/>
            <person name="Amillis S."/>
            <person name="Uchima C.A."/>
            <person name="Anderluh G."/>
            <person name="Asadollahi M."/>
            <person name="Askin M."/>
            <person name="Barry K."/>
            <person name="Battaglia E."/>
            <person name="Bayram O."/>
            <person name="Benocci T."/>
            <person name="Braus-Stromeyer S.A."/>
            <person name="Caldana C."/>
            <person name="Canovas D."/>
            <person name="Cerqueira G.C."/>
            <person name="Chen F."/>
            <person name="Chen W."/>
            <person name="Choi C."/>
            <person name="Clum A."/>
            <person name="Dos Santos R.A."/>
            <person name="Damasio A.R."/>
            <person name="Diallinas G."/>
            <person name="Emri T."/>
            <person name="Fekete E."/>
            <person name="Flipphi M."/>
            <person name="Freyberg S."/>
            <person name="Gallo A."/>
            <person name="Gournas C."/>
            <person name="Habgood R."/>
            <person name="Hainaut M."/>
            <person name="Harispe M.L."/>
            <person name="Henrissat B."/>
            <person name="Hilden K.S."/>
            <person name="Hope R."/>
            <person name="Hossain A."/>
            <person name="Karabika E."/>
            <person name="Karaffa L."/>
            <person name="Karanyi Z."/>
            <person name="Krasevec N."/>
            <person name="Kuo A."/>
            <person name="Kusch H."/>
            <person name="LaButti K."/>
            <person name="Lagendijk E.L."/>
            <person name="Lapidus A."/>
            <person name="Levasseur A."/>
            <person name="Lindquist E."/>
            <person name="Lipzen A."/>
            <person name="Logrieco A.F."/>
            <person name="MacCabe A."/>
            <person name="Maekelae M.R."/>
            <person name="Malavazi I."/>
            <person name="Melin P."/>
            <person name="Meyer V."/>
            <person name="Mielnichuk N."/>
            <person name="Miskei M."/>
            <person name="Molnar A.P."/>
            <person name="Mule G."/>
            <person name="Ngan C.Y."/>
            <person name="Orejas M."/>
            <person name="Orosz E."/>
            <person name="Ouedraogo J.P."/>
            <person name="Overkamp K.M."/>
            <person name="Park H.-S."/>
            <person name="Perrone G."/>
            <person name="Piumi F."/>
            <person name="Punt P.J."/>
            <person name="Ram A.F."/>
            <person name="Ramon A."/>
            <person name="Rauscher S."/>
            <person name="Record E."/>
            <person name="Riano-Pachon D.M."/>
            <person name="Robert V."/>
            <person name="Roehrig J."/>
            <person name="Ruller R."/>
            <person name="Salamov A."/>
            <person name="Salih N.S."/>
            <person name="Samson R.A."/>
            <person name="Sandor E."/>
            <person name="Sanguinetti M."/>
            <person name="Schuetze T."/>
            <person name="Sepcic K."/>
            <person name="Shelest E."/>
            <person name="Sherlock G."/>
            <person name="Sophianopoulou V."/>
            <person name="Squina F.M."/>
            <person name="Sun H."/>
            <person name="Susca A."/>
            <person name="Todd R.B."/>
            <person name="Tsang A."/>
            <person name="Unkles S.E."/>
            <person name="van de Wiele N."/>
            <person name="van Rossen-Uffink D."/>
            <person name="Oliveira J.V."/>
            <person name="Vesth T.C."/>
            <person name="Visser J."/>
            <person name="Yu J.-H."/>
            <person name="Zhou M."/>
            <person name="Andersen M.R."/>
            <person name="Archer D.B."/>
            <person name="Baker S.E."/>
            <person name="Benoit I."/>
            <person name="Brakhage A.A."/>
            <person name="Braus G.H."/>
            <person name="Fischer R."/>
            <person name="Frisvad J.C."/>
            <person name="Goldman G.H."/>
            <person name="Houbraken J."/>
            <person name="Oakley B."/>
            <person name="Pocsi I."/>
            <person name="Scazzocchio C."/>
            <person name="Seiboth B."/>
            <person name="vanKuyk P.A."/>
            <person name="Wortman J."/>
            <person name="Dyer P.S."/>
            <person name="Grigoriev I.V."/>
        </authorList>
    </citation>
    <scope>NUCLEOTIDE SEQUENCE [LARGE SCALE GENOMIC DNA]</scope>
    <source>
        <strain evidence="2">CBS 134.48</strain>
    </source>
</reference>
<proteinExistence type="predicted"/>
<dbReference type="VEuPathDB" id="FungiDB:ASPTUDRAFT_440712"/>
<sequence length="80" mass="8707">MHKQSRPSRRDAGGLGCCYGHHESGSDFFQLPTGISGFCGLLGMAHILGYDKYHTVKAGLCLIVAVGFRYFGYAKTTNCM</sequence>
<dbReference type="AlphaFoldDB" id="A0A1L9N9G1"/>
<name>A0A1L9N9G1_ASPTC</name>
<evidence type="ECO:0000313" key="1">
    <source>
        <dbReference type="EMBL" id="OJI85946.1"/>
    </source>
</evidence>
<evidence type="ECO:0000313" key="2">
    <source>
        <dbReference type="Proteomes" id="UP000184304"/>
    </source>
</evidence>
<dbReference type="EMBL" id="KV878187">
    <property type="protein sequence ID" value="OJI85946.1"/>
    <property type="molecule type" value="Genomic_DNA"/>
</dbReference>
<keyword evidence="2" id="KW-1185">Reference proteome</keyword>
<dbReference type="Proteomes" id="UP000184304">
    <property type="component" value="Unassembled WGS sequence"/>
</dbReference>
<protein>
    <submittedName>
        <fullName evidence="1">Uncharacterized protein</fullName>
    </submittedName>
</protein>